<dbReference type="FunFam" id="1.10.132.30:FF:000001">
    <property type="entry name" value="DNA-directed RNA polymerase subunit"/>
    <property type="match status" value="1"/>
</dbReference>
<evidence type="ECO:0000256" key="2">
    <source>
        <dbReference type="ARBA" id="ARBA00006460"/>
    </source>
</evidence>
<dbReference type="FunFam" id="4.10.860.120:FF:000004">
    <property type="entry name" value="DNA-directed RNA polymerase subunit"/>
    <property type="match status" value="1"/>
</dbReference>
<dbReference type="GO" id="GO:0000428">
    <property type="term" value="C:DNA-directed RNA polymerase complex"/>
    <property type="evidence" value="ECO:0007669"/>
    <property type="project" value="UniProtKB-KW"/>
</dbReference>
<dbReference type="OrthoDB" id="270392at2759"/>
<dbReference type="Pfam" id="PF05000">
    <property type="entry name" value="RNA_pol_Rpb1_4"/>
    <property type="match status" value="1"/>
</dbReference>
<dbReference type="InterPro" id="IPR042102">
    <property type="entry name" value="RNA_pol_Rpb1_3_sf"/>
</dbReference>
<dbReference type="Pfam" id="PF04997">
    <property type="entry name" value="RNA_pol_Rpb1_1"/>
    <property type="match status" value="1"/>
</dbReference>
<dbReference type="Gene3D" id="3.30.1490.180">
    <property type="entry name" value="RNA polymerase ii"/>
    <property type="match status" value="1"/>
</dbReference>
<evidence type="ECO:0000259" key="12">
    <source>
        <dbReference type="SMART" id="SM00663"/>
    </source>
</evidence>
<dbReference type="Gene3D" id="4.10.860.120">
    <property type="entry name" value="RNA polymerase II, clamp domain"/>
    <property type="match status" value="1"/>
</dbReference>
<evidence type="ECO:0000256" key="1">
    <source>
        <dbReference type="ARBA" id="ARBA00004123"/>
    </source>
</evidence>
<evidence type="ECO:0000256" key="4">
    <source>
        <dbReference type="ARBA" id="ARBA00022679"/>
    </source>
</evidence>
<dbReference type="FunFam" id="3.30.1490.180:FF:000002">
    <property type="entry name" value="DNA-directed RNA polymerase subunit"/>
    <property type="match status" value="1"/>
</dbReference>
<dbReference type="SUPFAM" id="SSF64484">
    <property type="entry name" value="beta and beta-prime subunits of DNA dependent RNA-polymerase"/>
    <property type="match status" value="1"/>
</dbReference>
<keyword evidence="14" id="KW-1185">Reference proteome</keyword>
<dbReference type="NCBIfam" id="NF006336">
    <property type="entry name" value="PRK08566.1"/>
    <property type="match status" value="1"/>
</dbReference>
<dbReference type="GO" id="GO:0046872">
    <property type="term" value="F:metal ion binding"/>
    <property type="evidence" value="ECO:0007669"/>
    <property type="project" value="UniProtKB-KW"/>
</dbReference>
<dbReference type="InterPro" id="IPR015700">
    <property type="entry name" value="RPC1"/>
</dbReference>
<reference evidence="13 14" key="1">
    <citation type="submission" date="2017-03" db="EMBL/GenBank/DDBJ databases">
        <title>Genome of the blue death feigning beetle - Asbolus verrucosus.</title>
        <authorList>
            <person name="Rider S.D."/>
        </authorList>
    </citation>
    <scope>NUCLEOTIDE SEQUENCE [LARGE SCALE GENOMIC DNA]</scope>
    <source>
        <strain evidence="13">Butters</strain>
        <tissue evidence="13">Head and leg muscle</tissue>
    </source>
</reference>
<dbReference type="EC" id="2.7.7.6" evidence="11"/>
<dbReference type="Proteomes" id="UP000292052">
    <property type="component" value="Unassembled WGS sequence"/>
</dbReference>
<dbReference type="GO" id="GO:0003899">
    <property type="term" value="F:DNA-directed RNA polymerase activity"/>
    <property type="evidence" value="ECO:0007669"/>
    <property type="project" value="UniProtKB-EC"/>
</dbReference>
<dbReference type="InterPro" id="IPR007066">
    <property type="entry name" value="RNA_pol_Rpb1_3"/>
</dbReference>
<dbReference type="GO" id="GO:0003677">
    <property type="term" value="F:DNA binding"/>
    <property type="evidence" value="ECO:0007669"/>
    <property type="project" value="InterPro"/>
</dbReference>
<dbReference type="Gene3D" id="1.10.274.100">
    <property type="entry name" value="RNA polymerase Rpb1, domain 3"/>
    <property type="match status" value="2"/>
</dbReference>
<evidence type="ECO:0000256" key="11">
    <source>
        <dbReference type="RuleBase" id="RU004279"/>
    </source>
</evidence>
<dbReference type="Gene3D" id="6.10.250.2940">
    <property type="match status" value="1"/>
</dbReference>
<feature type="domain" description="RNA polymerase N-terminal" evidence="12">
    <location>
        <begin position="257"/>
        <end position="562"/>
    </location>
</feature>
<name>A0A482VCL1_ASBVE</name>
<comment type="subcellular location">
    <subcellularLocation>
        <location evidence="1">Nucleus</location>
    </subcellularLocation>
</comment>
<evidence type="ECO:0000313" key="13">
    <source>
        <dbReference type="EMBL" id="RZB40982.1"/>
    </source>
</evidence>
<dbReference type="CDD" id="cd02583">
    <property type="entry name" value="RNAP_III_RPC1_N"/>
    <property type="match status" value="1"/>
</dbReference>
<organism evidence="13 14">
    <name type="scientific">Asbolus verrucosus</name>
    <name type="common">Desert ironclad beetle</name>
    <dbReference type="NCBI Taxonomy" id="1661398"/>
    <lineage>
        <taxon>Eukaryota</taxon>
        <taxon>Metazoa</taxon>
        <taxon>Ecdysozoa</taxon>
        <taxon>Arthropoda</taxon>
        <taxon>Hexapoda</taxon>
        <taxon>Insecta</taxon>
        <taxon>Pterygota</taxon>
        <taxon>Neoptera</taxon>
        <taxon>Endopterygota</taxon>
        <taxon>Coleoptera</taxon>
        <taxon>Polyphaga</taxon>
        <taxon>Cucujiformia</taxon>
        <taxon>Tenebrionidae</taxon>
        <taxon>Pimeliinae</taxon>
        <taxon>Asbolus</taxon>
    </lineage>
</organism>
<dbReference type="Gene3D" id="1.10.132.30">
    <property type="match status" value="1"/>
</dbReference>
<dbReference type="FunFam" id="2.40.40.20:FF:000019">
    <property type="entry name" value="DNA-directed RNA polymerase II subunit RPB1"/>
    <property type="match status" value="1"/>
</dbReference>
<comment type="function">
    <text evidence="11">DNA-dependent RNA polymerase catalyzes the transcription of DNA into RNA using the four ribonucleoside triphosphates as substrates.</text>
</comment>
<dbReference type="STRING" id="1661398.A0A482VCL1"/>
<gene>
    <name evidence="13" type="ORF">BDFB_007616</name>
</gene>
<keyword evidence="10" id="KW-0539">Nucleus</keyword>
<dbReference type="EMBL" id="QDEB01114264">
    <property type="protein sequence ID" value="RZB40982.1"/>
    <property type="molecule type" value="Genomic_DNA"/>
</dbReference>
<keyword evidence="5 11" id="KW-0548">Nucleotidyltransferase</keyword>
<evidence type="ECO:0000256" key="6">
    <source>
        <dbReference type="ARBA" id="ARBA00022723"/>
    </source>
</evidence>
<evidence type="ECO:0000256" key="9">
    <source>
        <dbReference type="ARBA" id="ARBA00023163"/>
    </source>
</evidence>
<dbReference type="Pfam" id="PF04983">
    <property type="entry name" value="RNA_pol_Rpb1_3"/>
    <property type="match status" value="1"/>
</dbReference>
<evidence type="ECO:0000256" key="7">
    <source>
        <dbReference type="ARBA" id="ARBA00022833"/>
    </source>
</evidence>
<keyword evidence="4 11" id="KW-0808">Transferase</keyword>
<dbReference type="InterPro" id="IPR007081">
    <property type="entry name" value="RNA_pol_Rpb1_5"/>
</dbReference>
<dbReference type="GO" id="GO:0005654">
    <property type="term" value="C:nucleoplasm"/>
    <property type="evidence" value="ECO:0007669"/>
    <property type="project" value="UniProtKB-ARBA"/>
</dbReference>
<dbReference type="Gene3D" id="2.40.40.20">
    <property type="match status" value="1"/>
</dbReference>
<dbReference type="InterPro" id="IPR006592">
    <property type="entry name" value="RNA_pol_N"/>
</dbReference>
<dbReference type="InterPro" id="IPR007080">
    <property type="entry name" value="RNA_pol_Rpb1_1"/>
</dbReference>
<comment type="caution">
    <text evidence="13">The sequence shown here is derived from an EMBL/GenBank/DDBJ whole genome shotgun (WGS) entry which is preliminary data.</text>
</comment>
<evidence type="ECO:0000256" key="5">
    <source>
        <dbReference type="ARBA" id="ARBA00022695"/>
    </source>
</evidence>
<sequence>MPKEQYRETDVARKISHMSFGVESAESMQQQSHIHVVAKNLYNQDVQRTPIPYGVLDKRLGTNSKESPCQTCGNNINSCVGHFGYIDLELPVFHVGYFRSIISILQTICKNCACVLLSEEDKNLYRIRLSNDNLSYMTKKAIRKKIIDKCKKLNKCPYCKKSNGFVKKMTASKGSTGGSVLKIVWEKNRGKDKECVAKENMDKFSAAIEANPEIQNALSASTITQILTPIDVLKLFERIPQSDILLLAMDSRKSQPKDLIFTRMLVPPVSIRPSVVSDLKAGTNEDDLTMRQSEIIFINDVIKKHKLSGASVNMYQEGWDFLQLQTALYINSELSGVPLAMMPKKPGRGLIQRLKGKQGRFRGNLSGKRVDFSSRTVISPDPNLEIDQVGVPLHIAKILTFPERVIHANIDVMRQLVINGPDKWPGANYVQQKGSAFKKFLKYGNREKLAQELKLGDLVERHLHNNDVVLFNRQPSLHKLSIMAHRAKIHHHRTFRFNECVCNPYNADFDGDEMNLHLPQTEEAKAEALILMGNKNNLVTPRNGELLIAATQDFLTGGYLLTKKDTFLDLAHASQLAATLLAENDTQMQIDLPTPCILKVSTLKANLEAKGKAYTKNRELCVKDSYVLIRNSELLAGTLDKSHLGSGGKGSNIFYVILRDFGQDYAIKSMWRLAKLTSNYLMNTGFSIGIGDVTPSESLLRRKNKLLSDGYAKCDEYIRQMADGRLQCQPGCTPEETLEAVILKELSVIREHAGQACLAELHPTNSPLIMALSGSKGSFINISQMIACVGQQALNGKRVPDGFENRSLPHFQHHSKTPEAKGFVENSFYTGLTPTEFFFHTMGGREGLVDTAVKTAETGYMQRRLVKLGMLEI</sequence>
<dbReference type="Pfam" id="PF00623">
    <property type="entry name" value="RNA_pol_Rpb1_2"/>
    <property type="match status" value="1"/>
</dbReference>
<accession>A0A482VCL1</accession>
<comment type="similarity">
    <text evidence="2 11">Belongs to the RNA polymerase beta' chain family.</text>
</comment>
<dbReference type="AlphaFoldDB" id="A0A482VCL1"/>
<evidence type="ECO:0000256" key="3">
    <source>
        <dbReference type="ARBA" id="ARBA00022478"/>
    </source>
</evidence>
<dbReference type="PANTHER" id="PTHR48446">
    <property type="entry name" value="DNA-DIRECTED RNA POLYMERASE SUBUNIT BETA' N-TERMINAL SECTION"/>
    <property type="match status" value="1"/>
</dbReference>
<protein>
    <recommendedName>
        <fullName evidence="11">DNA-directed RNA polymerase subunit</fullName>
        <ecNumber evidence="11">2.7.7.6</ecNumber>
    </recommendedName>
</protein>
<dbReference type="Pfam" id="PF04998">
    <property type="entry name" value="RNA_pol_Rpb1_5"/>
    <property type="match status" value="1"/>
</dbReference>
<dbReference type="InterPro" id="IPR044893">
    <property type="entry name" value="RNA_pol_Rpb1_clamp_domain"/>
</dbReference>
<proteinExistence type="inferred from homology"/>
<keyword evidence="3 11" id="KW-0240">DNA-directed RNA polymerase</keyword>
<dbReference type="InterPro" id="IPR035697">
    <property type="entry name" value="RNAP_III_RPC1_N"/>
</dbReference>
<keyword evidence="8" id="KW-0460">Magnesium</keyword>
<evidence type="ECO:0000256" key="8">
    <source>
        <dbReference type="ARBA" id="ARBA00022842"/>
    </source>
</evidence>
<dbReference type="InterPro" id="IPR038120">
    <property type="entry name" value="Rpb1_funnel_sf"/>
</dbReference>
<dbReference type="InterPro" id="IPR007083">
    <property type="entry name" value="RNA_pol_Rpb1_4"/>
</dbReference>
<keyword evidence="9 11" id="KW-0804">Transcription</keyword>
<dbReference type="SMART" id="SM00663">
    <property type="entry name" value="RPOLA_N"/>
    <property type="match status" value="1"/>
</dbReference>
<dbReference type="PANTHER" id="PTHR48446:SF1">
    <property type="entry name" value="DNA-DIRECTED RNA POLYMERASE SUBUNIT BETA' N-TERMINAL SECTION"/>
    <property type="match status" value="1"/>
</dbReference>
<keyword evidence="7" id="KW-0862">Zinc</keyword>
<comment type="catalytic activity">
    <reaction evidence="11">
        <text>RNA(n) + a ribonucleoside 5'-triphosphate = RNA(n+1) + diphosphate</text>
        <dbReference type="Rhea" id="RHEA:21248"/>
        <dbReference type="Rhea" id="RHEA-COMP:14527"/>
        <dbReference type="Rhea" id="RHEA-COMP:17342"/>
        <dbReference type="ChEBI" id="CHEBI:33019"/>
        <dbReference type="ChEBI" id="CHEBI:61557"/>
        <dbReference type="ChEBI" id="CHEBI:140395"/>
        <dbReference type="EC" id="2.7.7.6"/>
    </reaction>
</comment>
<dbReference type="GO" id="GO:0006351">
    <property type="term" value="P:DNA-templated transcription"/>
    <property type="evidence" value="ECO:0007669"/>
    <property type="project" value="InterPro"/>
</dbReference>
<dbReference type="InterPro" id="IPR000722">
    <property type="entry name" value="RNA_pol_asu"/>
</dbReference>
<keyword evidence="6" id="KW-0479">Metal-binding</keyword>
<evidence type="ECO:0000313" key="14">
    <source>
        <dbReference type="Proteomes" id="UP000292052"/>
    </source>
</evidence>
<evidence type="ECO:0000256" key="10">
    <source>
        <dbReference type="ARBA" id="ARBA00023242"/>
    </source>
</evidence>